<keyword evidence="2" id="KW-1185">Reference proteome</keyword>
<name>A0A068Q5V4_9CAUD</name>
<protein>
    <submittedName>
        <fullName evidence="1">Uncharacterized protein</fullName>
    </submittedName>
</protein>
<reference evidence="1 2" key="1">
    <citation type="submission" date="2014-03" db="EMBL/GenBank/DDBJ databases">
        <title>Isolation and characterization of bacteriophages infecting R. solanacearum from Thailand.</title>
        <authorList>
            <person name="Narulita E."/>
            <person name="Kawasaki T."/>
            <person name="Fujie M."/>
            <person name="Yamada T."/>
        </authorList>
    </citation>
    <scope>NUCLEOTIDE SEQUENCE [LARGE SCALE GENOMIC DNA]</scope>
</reference>
<dbReference type="EMBL" id="AB920995">
    <property type="protein sequence ID" value="BAP15808.1"/>
    <property type="molecule type" value="Genomic_DNA"/>
</dbReference>
<evidence type="ECO:0000313" key="1">
    <source>
        <dbReference type="EMBL" id="BAP15808.1"/>
    </source>
</evidence>
<sequence>MLHPAIYTEVVPATDKHGTQVVARDQHSRIAVAYPHELVTWEEIHGAAVQALLLKKGAATASKWIPALFGAGVVWVCTATPAEKFYGADHEAS</sequence>
<organism evidence="1 2">
    <name type="scientific">Ralstonia phage RSJ2</name>
    <dbReference type="NCBI Taxonomy" id="1481785"/>
    <lineage>
        <taxon>Viruses</taxon>
        <taxon>Duplodnaviria</taxon>
        <taxon>Heunggongvirae</taxon>
        <taxon>Uroviricota</taxon>
        <taxon>Caudoviricetes</taxon>
        <taxon>Autographivirales</taxon>
        <taxon>Autonotataviridae</taxon>
        <taxon>Risjevirus</taxon>
        <taxon>Risjevirus RSJ2</taxon>
    </lineage>
</organism>
<evidence type="ECO:0000313" key="2">
    <source>
        <dbReference type="Proteomes" id="UP000027493"/>
    </source>
</evidence>
<dbReference type="RefSeq" id="YP_009216540.1">
    <property type="nucleotide sequence ID" value="NC_028988.1"/>
</dbReference>
<dbReference type="OrthoDB" id="25952at10239"/>
<accession>A0A068Q5V4</accession>
<dbReference type="GeneID" id="26642923"/>
<proteinExistence type="predicted"/>
<dbReference type="Proteomes" id="UP000027493">
    <property type="component" value="Segment"/>
</dbReference>
<dbReference type="KEGG" id="vg:26642923"/>